<feature type="non-terminal residue" evidence="2">
    <location>
        <position position="516"/>
    </location>
</feature>
<dbReference type="Proteomes" id="UP000824469">
    <property type="component" value="Unassembled WGS sequence"/>
</dbReference>
<feature type="compositionally biased region" description="Polar residues" evidence="1">
    <location>
        <begin position="432"/>
        <end position="451"/>
    </location>
</feature>
<feature type="region of interest" description="Disordered" evidence="1">
    <location>
        <begin position="215"/>
        <end position="251"/>
    </location>
</feature>
<feature type="compositionally biased region" description="Polar residues" evidence="1">
    <location>
        <begin position="175"/>
        <end position="185"/>
    </location>
</feature>
<evidence type="ECO:0000256" key="1">
    <source>
        <dbReference type="SAM" id="MobiDB-lite"/>
    </source>
</evidence>
<gene>
    <name evidence="2" type="ORF">KI387_007486</name>
</gene>
<evidence type="ECO:0000313" key="3">
    <source>
        <dbReference type="Proteomes" id="UP000824469"/>
    </source>
</evidence>
<organism evidence="2 3">
    <name type="scientific">Taxus chinensis</name>
    <name type="common">Chinese yew</name>
    <name type="synonym">Taxus wallichiana var. chinensis</name>
    <dbReference type="NCBI Taxonomy" id="29808"/>
    <lineage>
        <taxon>Eukaryota</taxon>
        <taxon>Viridiplantae</taxon>
        <taxon>Streptophyta</taxon>
        <taxon>Embryophyta</taxon>
        <taxon>Tracheophyta</taxon>
        <taxon>Spermatophyta</taxon>
        <taxon>Pinopsida</taxon>
        <taxon>Pinidae</taxon>
        <taxon>Conifers II</taxon>
        <taxon>Cupressales</taxon>
        <taxon>Taxaceae</taxon>
        <taxon>Taxus</taxon>
    </lineage>
</organism>
<name>A0AA38GRZ7_TAXCH</name>
<reference evidence="2 3" key="1">
    <citation type="journal article" date="2021" name="Nat. Plants">
        <title>The Taxus genome provides insights into paclitaxel biosynthesis.</title>
        <authorList>
            <person name="Xiong X."/>
            <person name="Gou J."/>
            <person name="Liao Q."/>
            <person name="Li Y."/>
            <person name="Zhou Q."/>
            <person name="Bi G."/>
            <person name="Li C."/>
            <person name="Du R."/>
            <person name="Wang X."/>
            <person name="Sun T."/>
            <person name="Guo L."/>
            <person name="Liang H."/>
            <person name="Lu P."/>
            <person name="Wu Y."/>
            <person name="Zhang Z."/>
            <person name="Ro D.K."/>
            <person name="Shang Y."/>
            <person name="Huang S."/>
            <person name="Yan J."/>
        </authorList>
    </citation>
    <scope>NUCLEOTIDE SEQUENCE [LARGE SCALE GENOMIC DNA]</scope>
    <source>
        <strain evidence="2">Ta-2019</strain>
    </source>
</reference>
<dbReference type="EMBL" id="JAHRHJ020000002">
    <property type="protein sequence ID" value="KAH9327308.1"/>
    <property type="molecule type" value="Genomic_DNA"/>
</dbReference>
<feature type="compositionally biased region" description="Acidic residues" evidence="1">
    <location>
        <begin position="225"/>
        <end position="243"/>
    </location>
</feature>
<dbReference type="AlphaFoldDB" id="A0AA38GRZ7"/>
<feature type="compositionally biased region" description="Basic and acidic residues" evidence="1">
    <location>
        <begin position="148"/>
        <end position="167"/>
    </location>
</feature>
<feature type="region of interest" description="Disordered" evidence="1">
    <location>
        <begin position="432"/>
        <end position="468"/>
    </location>
</feature>
<sequence length="516" mass="56714">KTSHGESLGTPANKSNTNPMPKDIQVSPHVALGGQFTQRNLPAHFLDAFRNGSAIADPAILHSCANASLMQNSFQLVGTQSPSLGLRPSIQSDTTQGKQFIGTEDLNADQQQRQPVVQQDRQDDMLEDQMKREMTAQKWQEARKKRKQLIEEQKQQKKAKKEDERAGTHGFRRPGSNTWDMGQWPTPSVANMEMSKTNQDIQEGGNQMHEIACTFQRGRDKNTEDSEQETDEESSESQEEQSDISDNAFLPTANVEKIGKSLSGAKEGGKFPNSNKDPTEVGQYMTARSNGFLKIDEKEQDYRMLASLAAGKPPIHCTTTGNNSNTALANFPTTTTVAMTSAALPFSVPPFPVMPAPYSLPTPVPSHPNVPFPVGYPPFVYLMQYPPPAVDGTNCTAARPPIYPNGFQLPLGYAPFQLPTLEASPSWVPVLRSQQSPSFSPNLEAARTSSEPIEGEPKVSQGVKSHNKQMIQVSLSTDDTSEQTNSSLNRSDSLHDIQDQWIRPDLHVMSALSITP</sequence>
<evidence type="ECO:0000313" key="2">
    <source>
        <dbReference type="EMBL" id="KAH9327308.1"/>
    </source>
</evidence>
<proteinExistence type="predicted"/>
<protein>
    <submittedName>
        <fullName evidence="2">Uncharacterized protein</fullName>
    </submittedName>
</protein>
<feature type="region of interest" description="Disordered" evidence="1">
    <location>
        <begin position="132"/>
        <end position="185"/>
    </location>
</feature>
<feature type="compositionally biased region" description="Polar residues" evidence="1">
    <location>
        <begin position="10"/>
        <end position="19"/>
    </location>
</feature>
<accession>A0AA38GRZ7</accession>
<feature type="region of interest" description="Disordered" evidence="1">
    <location>
        <begin position="262"/>
        <end position="281"/>
    </location>
</feature>
<feature type="region of interest" description="Disordered" evidence="1">
    <location>
        <begin position="1"/>
        <end position="26"/>
    </location>
</feature>
<comment type="caution">
    <text evidence="2">The sequence shown here is derived from an EMBL/GenBank/DDBJ whole genome shotgun (WGS) entry which is preliminary data.</text>
</comment>
<keyword evidence="3" id="KW-1185">Reference proteome</keyword>
<feature type="non-terminal residue" evidence="2">
    <location>
        <position position="1"/>
    </location>
</feature>